<name>A0ACA9MTC3_9GLOM</name>
<evidence type="ECO:0000313" key="1">
    <source>
        <dbReference type="EMBL" id="CAG8597062.1"/>
    </source>
</evidence>
<sequence>MSNPNFKSTKLILKEAQSSSTVSTSLATYTTPVISTKSTISNISDVKTKVAYYYKKAKNKNTELANKNWMRKFEEFHSNSGYLILLTVLNNKKQLEEQIVEFISIMKKKDRNEYKTNSVKQAVDAISRYLLYNSPISSVNLHDQYMFSDLYDVLHNKMCDLQEHGFGEVSGSIALNSNQVQEILQHSMISHSSPLNLLYHVFFHLSIILAMRGGEHYELKVDQFKSDDYGVGLQKGQAHVISISQDNIGPCVWYKKKHIGKNKLMKFMQEIGHITKIDILVELLSNYSECKTATQCLQDHEIPEQAIIELTDQQLHTSNMLINLTEGSFNDNLQSRVPLQEITSD</sequence>
<comment type="caution">
    <text evidence="1">The sequence shown here is derived from an EMBL/GenBank/DDBJ whole genome shotgun (WGS) entry which is preliminary data.</text>
</comment>
<protein>
    <submittedName>
        <fullName evidence="1">17383_t:CDS:1</fullName>
    </submittedName>
</protein>
<proteinExistence type="predicted"/>
<gene>
    <name evidence="1" type="ORF">RPERSI_LOCUS5772</name>
</gene>
<dbReference type="Proteomes" id="UP000789920">
    <property type="component" value="Unassembled WGS sequence"/>
</dbReference>
<evidence type="ECO:0000313" key="2">
    <source>
        <dbReference type="Proteomes" id="UP000789920"/>
    </source>
</evidence>
<accession>A0ACA9MTC3</accession>
<reference evidence="1" key="1">
    <citation type="submission" date="2021-06" db="EMBL/GenBank/DDBJ databases">
        <authorList>
            <person name="Kallberg Y."/>
            <person name="Tangrot J."/>
            <person name="Rosling A."/>
        </authorList>
    </citation>
    <scope>NUCLEOTIDE SEQUENCE</scope>
    <source>
        <strain evidence="1">MA461A</strain>
    </source>
</reference>
<organism evidence="1 2">
    <name type="scientific">Racocetra persica</name>
    <dbReference type="NCBI Taxonomy" id="160502"/>
    <lineage>
        <taxon>Eukaryota</taxon>
        <taxon>Fungi</taxon>
        <taxon>Fungi incertae sedis</taxon>
        <taxon>Mucoromycota</taxon>
        <taxon>Glomeromycotina</taxon>
        <taxon>Glomeromycetes</taxon>
        <taxon>Diversisporales</taxon>
        <taxon>Gigasporaceae</taxon>
        <taxon>Racocetra</taxon>
    </lineage>
</organism>
<keyword evidence="2" id="KW-1185">Reference proteome</keyword>
<dbReference type="EMBL" id="CAJVQC010008810">
    <property type="protein sequence ID" value="CAG8597062.1"/>
    <property type="molecule type" value="Genomic_DNA"/>
</dbReference>